<keyword evidence="2" id="KW-1185">Reference proteome</keyword>
<name>A0ABQ3MR17_9PSEU</name>
<dbReference type="RefSeq" id="WP_191303672.1">
    <property type="nucleotide sequence ID" value="NZ_BNAR01000014.1"/>
</dbReference>
<evidence type="ECO:0000313" key="1">
    <source>
        <dbReference type="EMBL" id="GHH54825.1"/>
    </source>
</evidence>
<comment type="caution">
    <text evidence="1">The sequence shown here is derived from an EMBL/GenBank/DDBJ whole genome shotgun (WGS) entry which is preliminary data.</text>
</comment>
<sequence length="323" mass="35806">MRGFVSRLRKVAHATSTSNRTWLTRRDYDTSVLNHVWRGFPQLRGHMSDWIIQVAFDDQAHLELQTRREIAARLLALCTDTRDAKPLLAAVEKWVFSNLALATGLLDEAAVDENTTVQVRRRMYSWAKNPELPVPLARAVVEACAATFGAQHTQMALTRLGHLTGHLRPDVVRRVEAALLALAGEHGKADVVLARMTEWLRTGVGQQWAAAAIVVREMTLPGNGFRLGEDSGIAAWRAILRSSNHSGVAHGLKDWFSAASGMGPEARASAFNLVLDAAGNDIGALNLLSMSVDWWKREQPEGRDEVHDELRGRIDAQHPVVRR</sequence>
<accession>A0ABQ3MR17</accession>
<dbReference type="Proteomes" id="UP000605568">
    <property type="component" value="Unassembled WGS sequence"/>
</dbReference>
<evidence type="ECO:0000313" key="2">
    <source>
        <dbReference type="Proteomes" id="UP000605568"/>
    </source>
</evidence>
<gene>
    <name evidence="1" type="ORF">GCM10017774_70380</name>
</gene>
<organism evidence="1 2">
    <name type="scientific">Lentzea cavernae</name>
    <dbReference type="NCBI Taxonomy" id="2020703"/>
    <lineage>
        <taxon>Bacteria</taxon>
        <taxon>Bacillati</taxon>
        <taxon>Actinomycetota</taxon>
        <taxon>Actinomycetes</taxon>
        <taxon>Pseudonocardiales</taxon>
        <taxon>Pseudonocardiaceae</taxon>
        <taxon>Lentzea</taxon>
    </lineage>
</organism>
<protein>
    <submittedName>
        <fullName evidence="1">Uncharacterized protein</fullName>
    </submittedName>
</protein>
<reference evidence="2" key="1">
    <citation type="journal article" date="2019" name="Int. J. Syst. Evol. Microbiol.">
        <title>The Global Catalogue of Microorganisms (GCM) 10K type strain sequencing project: providing services to taxonomists for standard genome sequencing and annotation.</title>
        <authorList>
            <consortium name="The Broad Institute Genomics Platform"/>
            <consortium name="The Broad Institute Genome Sequencing Center for Infectious Disease"/>
            <person name="Wu L."/>
            <person name="Ma J."/>
        </authorList>
    </citation>
    <scope>NUCLEOTIDE SEQUENCE [LARGE SCALE GENOMIC DNA]</scope>
    <source>
        <strain evidence="2">CGMCC 4.7367</strain>
    </source>
</reference>
<dbReference type="EMBL" id="BNAR01000014">
    <property type="protein sequence ID" value="GHH54825.1"/>
    <property type="molecule type" value="Genomic_DNA"/>
</dbReference>
<proteinExistence type="predicted"/>